<keyword evidence="9" id="KW-1185">Reference proteome</keyword>
<feature type="transmembrane region" description="Helical" evidence="6">
    <location>
        <begin position="189"/>
        <end position="212"/>
    </location>
</feature>
<evidence type="ECO:0000313" key="9">
    <source>
        <dbReference type="Proteomes" id="UP000772434"/>
    </source>
</evidence>
<dbReference type="EMBL" id="JADNRY010000180">
    <property type="protein sequence ID" value="KAF9062176.1"/>
    <property type="molecule type" value="Genomic_DNA"/>
</dbReference>
<feature type="transmembrane region" description="Helical" evidence="6">
    <location>
        <begin position="57"/>
        <end position="75"/>
    </location>
</feature>
<dbReference type="Pfam" id="PF07690">
    <property type="entry name" value="MFS_1"/>
    <property type="match status" value="1"/>
</dbReference>
<feature type="transmembrane region" description="Helical" evidence="6">
    <location>
        <begin position="354"/>
        <end position="377"/>
    </location>
</feature>
<dbReference type="InterPro" id="IPR020846">
    <property type="entry name" value="MFS_dom"/>
</dbReference>
<name>A0A9P5U0T1_9AGAR</name>
<feature type="region of interest" description="Disordered" evidence="5">
    <location>
        <begin position="263"/>
        <end position="282"/>
    </location>
</feature>
<feature type="transmembrane region" description="Helical" evidence="6">
    <location>
        <begin position="319"/>
        <end position="342"/>
    </location>
</feature>
<comment type="caution">
    <text evidence="8">The sequence shown here is derived from an EMBL/GenBank/DDBJ whole genome shotgun (WGS) entry which is preliminary data.</text>
</comment>
<reference evidence="8" key="1">
    <citation type="submission" date="2020-11" db="EMBL/GenBank/DDBJ databases">
        <authorList>
            <consortium name="DOE Joint Genome Institute"/>
            <person name="Ahrendt S."/>
            <person name="Riley R."/>
            <person name="Andreopoulos W."/>
            <person name="Labutti K."/>
            <person name="Pangilinan J."/>
            <person name="Ruiz-Duenas F.J."/>
            <person name="Barrasa J.M."/>
            <person name="Sanchez-Garcia M."/>
            <person name="Camarero S."/>
            <person name="Miyauchi S."/>
            <person name="Serrano A."/>
            <person name="Linde D."/>
            <person name="Babiker R."/>
            <person name="Drula E."/>
            <person name="Ayuso-Fernandez I."/>
            <person name="Pacheco R."/>
            <person name="Padilla G."/>
            <person name="Ferreira P."/>
            <person name="Barriuso J."/>
            <person name="Kellner H."/>
            <person name="Castanera R."/>
            <person name="Alfaro M."/>
            <person name="Ramirez L."/>
            <person name="Pisabarro A.G."/>
            <person name="Kuo A."/>
            <person name="Tritt A."/>
            <person name="Lipzen A."/>
            <person name="He G."/>
            <person name="Yan M."/>
            <person name="Ng V."/>
            <person name="Cullen D."/>
            <person name="Martin F."/>
            <person name="Rosso M.-N."/>
            <person name="Henrissat B."/>
            <person name="Hibbett D."/>
            <person name="Martinez A.T."/>
            <person name="Grigoriev I.V."/>
        </authorList>
    </citation>
    <scope>NUCLEOTIDE SEQUENCE</scope>
    <source>
        <strain evidence="8">AH 40177</strain>
    </source>
</reference>
<protein>
    <submittedName>
        <fullName evidence="8">Vacuolar DHA amino acid exporter</fullName>
    </submittedName>
</protein>
<accession>A0A9P5U0T1</accession>
<keyword evidence="2 6" id="KW-0812">Transmembrane</keyword>
<organism evidence="8 9">
    <name type="scientific">Rhodocollybia butyracea</name>
    <dbReference type="NCBI Taxonomy" id="206335"/>
    <lineage>
        <taxon>Eukaryota</taxon>
        <taxon>Fungi</taxon>
        <taxon>Dikarya</taxon>
        <taxon>Basidiomycota</taxon>
        <taxon>Agaricomycotina</taxon>
        <taxon>Agaricomycetes</taxon>
        <taxon>Agaricomycetidae</taxon>
        <taxon>Agaricales</taxon>
        <taxon>Marasmiineae</taxon>
        <taxon>Omphalotaceae</taxon>
        <taxon>Rhodocollybia</taxon>
    </lineage>
</organism>
<evidence type="ECO:0000256" key="4">
    <source>
        <dbReference type="ARBA" id="ARBA00023136"/>
    </source>
</evidence>
<proteinExistence type="predicted"/>
<evidence type="ECO:0000256" key="6">
    <source>
        <dbReference type="SAM" id="Phobius"/>
    </source>
</evidence>
<dbReference type="GO" id="GO:0022857">
    <property type="term" value="F:transmembrane transporter activity"/>
    <property type="evidence" value="ECO:0007669"/>
    <property type="project" value="InterPro"/>
</dbReference>
<dbReference type="AlphaFoldDB" id="A0A9P5U0T1"/>
<evidence type="ECO:0000313" key="8">
    <source>
        <dbReference type="EMBL" id="KAF9062176.1"/>
    </source>
</evidence>
<evidence type="ECO:0000256" key="2">
    <source>
        <dbReference type="ARBA" id="ARBA00022692"/>
    </source>
</evidence>
<gene>
    <name evidence="8" type="ORF">BDP27DRAFT_1428217</name>
</gene>
<feature type="transmembrane region" description="Helical" evidence="6">
    <location>
        <begin position="398"/>
        <end position="419"/>
    </location>
</feature>
<feature type="transmembrane region" description="Helical" evidence="6">
    <location>
        <begin position="218"/>
        <end position="236"/>
    </location>
</feature>
<dbReference type="PANTHER" id="PTHR23502">
    <property type="entry name" value="MAJOR FACILITATOR SUPERFAMILY"/>
    <property type="match status" value="1"/>
</dbReference>
<feature type="transmembrane region" description="Helical" evidence="6">
    <location>
        <begin position="490"/>
        <end position="512"/>
    </location>
</feature>
<feature type="domain" description="Major facilitator superfamily (MFS) profile" evidence="7">
    <location>
        <begin position="58"/>
        <end position="515"/>
    </location>
</feature>
<feature type="transmembrane region" description="Helical" evidence="6">
    <location>
        <begin position="462"/>
        <end position="484"/>
    </location>
</feature>
<feature type="transmembrane region" description="Helical" evidence="6">
    <location>
        <begin position="95"/>
        <end position="115"/>
    </location>
</feature>
<dbReference type="InterPro" id="IPR011701">
    <property type="entry name" value="MFS"/>
</dbReference>
<dbReference type="GO" id="GO:0005886">
    <property type="term" value="C:plasma membrane"/>
    <property type="evidence" value="ECO:0007669"/>
    <property type="project" value="TreeGrafter"/>
</dbReference>
<dbReference type="InterPro" id="IPR036259">
    <property type="entry name" value="MFS_trans_sf"/>
</dbReference>
<evidence type="ECO:0000256" key="3">
    <source>
        <dbReference type="ARBA" id="ARBA00022989"/>
    </source>
</evidence>
<dbReference type="Proteomes" id="UP000772434">
    <property type="component" value="Unassembled WGS sequence"/>
</dbReference>
<keyword evidence="3 6" id="KW-1133">Transmembrane helix</keyword>
<comment type="subcellular location">
    <subcellularLocation>
        <location evidence="1">Membrane</location>
        <topology evidence="1">Multi-pass membrane protein</topology>
    </subcellularLocation>
</comment>
<evidence type="ECO:0000256" key="5">
    <source>
        <dbReference type="SAM" id="MobiDB-lite"/>
    </source>
</evidence>
<keyword evidence="4 6" id="KW-0472">Membrane</keyword>
<feature type="transmembrane region" description="Helical" evidence="6">
    <location>
        <begin position="425"/>
        <end position="450"/>
    </location>
</feature>
<dbReference type="PANTHER" id="PTHR23502:SF5">
    <property type="entry name" value="QUINIDINE RESISTANCE PROTEIN 3"/>
    <property type="match status" value="1"/>
</dbReference>
<dbReference type="SUPFAM" id="SSF103473">
    <property type="entry name" value="MFS general substrate transporter"/>
    <property type="match status" value="1"/>
</dbReference>
<evidence type="ECO:0000259" key="7">
    <source>
        <dbReference type="PROSITE" id="PS50850"/>
    </source>
</evidence>
<dbReference type="OrthoDB" id="2585655at2759"/>
<dbReference type="Gene3D" id="1.20.1720.10">
    <property type="entry name" value="Multidrug resistance protein D"/>
    <property type="match status" value="1"/>
</dbReference>
<evidence type="ECO:0000256" key="1">
    <source>
        <dbReference type="ARBA" id="ARBA00004141"/>
    </source>
</evidence>
<dbReference type="PROSITE" id="PS50850">
    <property type="entry name" value="MFS"/>
    <property type="match status" value="1"/>
</dbReference>
<sequence length="530" mass="58097">MKPAQTDSTTTNSNIDLGTKSNEDAATIIVDESPAFDIEHMPVADDPRKWSNFRKNFVLLQVSFGTMIAGLSSNIQTPAIGEMEADLPATAAQISLTLSLFILLQGVVPLFWSSISEVKGRRAYQQLVYIVSMAIYIVGSTVVATSKNIQILIGFRCLQAAGSSAVMSIGAATLADIYDPVERGTKMGIYYIAPLLGPSVGSILGGVLTTAFTWRGPFWFLTIMGGVVFMSFLLFFPDTFRHERSLTYQNVMKARLRESKAKDSFAEEKAGRESPAHDEHDLEKQEIPVVAPEVVPEIKLGLTDVNPFKPMAIILSRKYNLCMLSASGLYFAFAFVLVYTTSRTLDTYYHLNPLKIGFVLVAYGVGTIFGSVLGGRWSDYQLSSIKSKEGSVTPEMRLKSTVHGLVIFPLCVLGYAWVIQERVNLAGVCAMLFACGFASIFVYTSTLAYIVDSNVGRSSTAVALNSFFRGTLAFIFEEIAVPMQDGLGDGWMYTIIAFIMGISGVCTVVVMFKGEQWRREAEVKQLATEE</sequence>
<feature type="transmembrane region" description="Helical" evidence="6">
    <location>
        <begin position="151"/>
        <end position="177"/>
    </location>
</feature>
<dbReference type="Gene3D" id="1.20.1250.20">
    <property type="entry name" value="MFS general substrate transporter like domains"/>
    <property type="match status" value="1"/>
</dbReference>
<feature type="transmembrane region" description="Helical" evidence="6">
    <location>
        <begin position="127"/>
        <end position="145"/>
    </location>
</feature>